<proteinExistence type="predicted"/>
<dbReference type="Proteomes" id="UP000830583">
    <property type="component" value="Chromosome"/>
</dbReference>
<protein>
    <recommendedName>
        <fullName evidence="3">HTH cro/C1-type domain-containing protein</fullName>
    </recommendedName>
</protein>
<evidence type="ECO:0000313" key="1">
    <source>
        <dbReference type="EMBL" id="UPQ78312.1"/>
    </source>
</evidence>
<name>A0ABY4KC00_9FLAO</name>
<evidence type="ECO:0008006" key="3">
    <source>
        <dbReference type="Google" id="ProtNLM"/>
    </source>
</evidence>
<keyword evidence="2" id="KW-1185">Reference proteome</keyword>
<dbReference type="EMBL" id="CP096205">
    <property type="protein sequence ID" value="UPQ78312.1"/>
    <property type="molecule type" value="Genomic_DNA"/>
</dbReference>
<reference evidence="1" key="1">
    <citation type="submission" date="2022-04" db="EMBL/GenBank/DDBJ databases">
        <title>Consumption of N2O by Flavobacterium azooxidireducens sp. nov. isolated from Decomposing Leaf Litter of Phragmites australis (Cav.).</title>
        <authorList>
            <person name="Behrendt U."/>
            <person name="Spanner T."/>
            <person name="Augustin J."/>
            <person name="Horn M.A."/>
            <person name="Kolb S."/>
            <person name="Ulrich A."/>
        </authorList>
    </citation>
    <scope>NUCLEOTIDE SEQUENCE</scope>
    <source>
        <strain evidence="1">IGB 4-14</strain>
    </source>
</reference>
<gene>
    <name evidence="1" type="ORF">M0M57_11850</name>
</gene>
<evidence type="ECO:0000313" key="2">
    <source>
        <dbReference type="Proteomes" id="UP000830583"/>
    </source>
</evidence>
<dbReference type="InterPro" id="IPR010982">
    <property type="entry name" value="Lambda_DNA-bd_dom_sf"/>
</dbReference>
<dbReference type="Gene3D" id="1.10.260.40">
    <property type="entry name" value="lambda repressor-like DNA-binding domains"/>
    <property type="match status" value="1"/>
</dbReference>
<accession>A0ABY4KC00</accession>
<dbReference type="SUPFAM" id="SSF159042">
    <property type="entry name" value="Plus3-like"/>
    <property type="match status" value="1"/>
</dbReference>
<sequence>MKTAKEIEIVIAEIDFNIIEKIREIRLKREPIISQMALSQMLGLADGFVGKVENIKESSKYNLWHLNKIIKVLNLKFTDVLPSGSYNFDIVKIHIKLKETRNKNEKSYEVLSMKPLTEKEMQLFKQNKIPYLKIIK</sequence>
<dbReference type="RefSeq" id="WP_248433239.1">
    <property type="nucleotide sequence ID" value="NZ_CP096205.1"/>
</dbReference>
<organism evidence="1 2">
    <name type="scientific">Flavobacterium azooxidireducens</name>
    <dbReference type="NCBI Taxonomy" id="1871076"/>
    <lineage>
        <taxon>Bacteria</taxon>
        <taxon>Pseudomonadati</taxon>
        <taxon>Bacteroidota</taxon>
        <taxon>Flavobacteriia</taxon>
        <taxon>Flavobacteriales</taxon>
        <taxon>Flavobacteriaceae</taxon>
        <taxon>Flavobacterium</taxon>
    </lineage>
</organism>
<dbReference type="InterPro" id="IPR036128">
    <property type="entry name" value="Plus3-like_sf"/>
</dbReference>